<evidence type="ECO:0000313" key="1">
    <source>
        <dbReference type="EMBL" id="QFG68108.1"/>
    </source>
</evidence>
<proteinExistence type="predicted"/>
<reference evidence="1 2" key="1">
    <citation type="submission" date="2019-09" db="EMBL/GenBank/DDBJ databases">
        <title>Serinicoccus pratensis sp. nov., isolated from meadow soil.</title>
        <authorList>
            <person name="Zhang W."/>
        </authorList>
    </citation>
    <scope>NUCLEOTIDE SEQUENCE [LARGE SCALE GENOMIC DNA]</scope>
    <source>
        <strain evidence="1 2">W204</strain>
    </source>
</reference>
<accession>A0A5J6V338</accession>
<name>A0A5J6V338_9MICO</name>
<dbReference type="EMBL" id="CP044427">
    <property type="protein sequence ID" value="QFG68108.1"/>
    <property type="molecule type" value="Genomic_DNA"/>
</dbReference>
<dbReference type="OrthoDB" id="3822678at2"/>
<keyword evidence="2" id="KW-1185">Reference proteome</keyword>
<protein>
    <recommendedName>
        <fullName evidence="3">DUF4192 family protein</fullName>
    </recommendedName>
</protein>
<sequence>MSFEDLPGDWPQRSVADPILAADLVDLVVSDADRRDGALGLLLCRPDGRLAQPVVVSTLGCPDVLNLLDLVLDQLPHLPGIDGLVLAIARQWGGLSDEDRALHQAALELCRDHGLTLWGAYLATSAGVSPLPVAPELAPQMGGPDTAA</sequence>
<organism evidence="1 2">
    <name type="scientific">Ornithinimicrobium pratense</name>
    <dbReference type="NCBI Taxonomy" id="2593973"/>
    <lineage>
        <taxon>Bacteria</taxon>
        <taxon>Bacillati</taxon>
        <taxon>Actinomycetota</taxon>
        <taxon>Actinomycetes</taxon>
        <taxon>Micrococcales</taxon>
        <taxon>Ornithinimicrobiaceae</taxon>
        <taxon>Ornithinimicrobium</taxon>
    </lineage>
</organism>
<dbReference type="KEGG" id="serw:FY030_04720"/>
<dbReference type="AlphaFoldDB" id="A0A5J6V338"/>
<gene>
    <name evidence="1" type="ORF">FY030_04720</name>
</gene>
<evidence type="ECO:0000313" key="2">
    <source>
        <dbReference type="Proteomes" id="UP000326546"/>
    </source>
</evidence>
<dbReference type="RefSeq" id="WP_158060498.1">
    <property type="nucleotide sequence ID" value="NZ_CP044427.1"/>
</dbReference>
<dbReference type="Proteomes" id="UP000326546">
    <property type="component" value="Chromosome"/>
</dbReference>
<evidence type="ECO:0008006" key="3">
    <source>
        <dbReference type="Google" id="ProtNLM"/>
    </source>
</evidence>